<gene>
    <name evidence="1" type="ORF">JCM15548_14402</name>
</gene>
<name>A0A0E9M2L0_9BACT</name>
<reference evidence="1 2" key="1">
    <citation type="journal article" date="2015" name="Microbes Environ.">
        <title>Distribution and evolution of nitrogen fixation genes in the phylum bacteroidetes.</title>
        <authorList>
            <person name="Inoue J."/>
            <person name="Oshima K."/>
            <person name="Suda W."/>
            <person name="Sakamoto M."/>
            <person name="Iino T."/>
            <person name="Noda S."/>
            <person name="Hongoh Y."/>
            <person name="Hattori M."/>
            <person name="Ohkuma M."/>
        </authorList>
    </citation>
    <scope>NUCLEOTIDE SEQUENCE [LARGE SCALE GENOMIC DNA]</scope>
    <source>
        <strain evidence="1">JCM 15548</strain>
    </source>
</reference>
<dbReference type="EMBL" id="BAZW01000073">
    <property type="protein sequence ID" value="GAO31982.1"/>
    <property type="molecule type" value="Genomic_DNA"/>
</dbReference>
<dbReference type="Proteomes" id="UP000032900">
    <property type="component" value="Unassembled WGS sequence"/>
</dbReference>
<keyword evidence="2" id="KW-1185">Reference proteome</keyword>
<organism evidence="1 2">
    <name type="scientific">Geofilum rubicundum JCM 15548</name>
    <dbReference type="NCBI Taxonomy" id="1236989"/>
    <lineage>
        <taxon>Bacteria</taxon>
        <taxon>Pseudomonadati</taxon>
        <taxon>Bacteroidota</taxon>
        <taxon>Bacteroidia</taxon>
        <taxon>Marinilabiliales</taxon>
        <taxon>Marinilabiliaceae</taxon>
        <taxon>Geofilum</taxon>
    </lineage>
</organism>
<proteinExistence type="predicted"/>
<dbReference type="AlphaFoldDB" id="A0A0E9M2L0"/>
<accession>A0A0E9M2L0</accession>
<evidence type="ECO:0000313" key="2">
    <source>
        <dbReference type="Proteomes" id="UP000032900"/>
    </source>
</evidence>
<protein>
    <submittedName>
        <fullName evidence="1">Uncharacterized protein</fullName>
    </submittedName>
</protein>
<evidence type="ECO:0000313" key="1">
    <source>
        <dbReference type="EMBL" id="GAO31982.1"/>
    </source>
</evidence>
<sequence length="55" mass="6452">MRFNTQEGYIVFKPEEIAYLEADQVYTIIRTIDSRLHHVTVNIGKIEAMLERIVS</sequence>
<comment type="caution">
    <text evidence="1">The sequence shown here is derived from an EMBL/GenBank/DDBJ whole genome shotgun (WGS) entry which is preliminary data.</text>
</comment>